<dbReference type="PROSITE" id="PS51434">
    <property type="entry name" value="NUP_C"/>
    <property type="match status" value="1"/>
</dbReference>
<accession>A0A3P7EST8</accession>
<evidence type="ECO:0000256" key="3">
    <source>
        <dbReference type="ARBA" id="ARBA00008926"/>
    </source>
</evidence>
<feature type="region of interest" description="Disordered" evidence="12">
    <location>
        <begin position="616"/>
        <end position="650"/>
    </location>
</feature>
<dbReference type="SUPFAM" id="SSF82215">
    <property type="entry name" value="C-terminal autoproteolytic domain of nucleoporin nup98"/>
    <property type="match status" value="1"/>
</dbReference>
<evidence type="ECO:0000256" key="12">
    <source>
        <dbReference type="SAM" id="MobiDB-lite"/>
    </source>
</evidence>
<keyword evidence="15" id="KW-1185">Reference proteome</keyword>
<feature type="region of interest" description="Disordered" evidence="12">
    <location>
        <begin position="747"/>
        <end position="766"/>
    </location>
</feature>
<dbReference type="GO" id="GO:0006606">
    <property type="term" value="P:protein import into nucleus"/>
    <property type="evidence" value="ECO:0007669"/>
    <property type="project" value="TreeGrafter"/>
</dbReference>
<dbReference type="GO" id="GO:0003723">
    <property type="term" value="F:RNA binding"/>
    <property type="evidence" value="ECO:0007669"/>
    <property type="project" value="TreeGrafter"/>
</dbReference>
<dbReference type="FunFam" id="1.10.10.2360:FF:000001">
    <property type="entry name" value="Nuclear pore complex protein Nup98-Nup96"/>
    <property type="match status" value="1"/>
</dbReference>
<evidence type="ECO:0000256" key="6">
    <source>
        <dbReference type="ARBA" id="ARBA00022813"/>
    </source>
</evidence>
<comment type="similarity">
    <text evidence="3">Belongs to the nucleoporin GLFG family.</text>
</comment>
<keyword evidence="8" id="KW-0653">Protein transport</keyword>
<evidence type="ECO:0000256" key="7">
    <source>
        <dbReference type="ARBA" id="ARBA00022816"/>
    </source>
</evidence>
<evidence type="ECO:0000256" key="11">
    <source>
        <dbReference type="ARBA" id="ARBA00023242"/>
    </source>
</evidence>
<evidence type="ECO:0000256" key="10">
    <source>
        <dbReference type="ARBA" id="ARBA00023132"/>
    </source>
</evidence>
<keyword evidence="5" id="KW-0813">Transport</keyword>
<evidence type="ECO:0000256" key="2">
    <source>
        <dbReference type="ARBA" id="ARBA00004620"/>
    </source>
</evidence>
<dbReference type="Pfam" id="PF04096">
    <property type="entry name" value="Nucleoporin2"/>
    <property type="match status" value="1"/>
</dbReference>
<dbReference type="AlphaFoldDB" id="A0A3P7EST8"/>
<evidence type="ECO:0000256" key="4">
    <source>
        <dbReference type="ARBA" id="ARBA00013472"/>
    </source>
</evidence>
<reference evidence="14 15" key="1">
    <citation type="submission" date="2018-11" db="EMBL/GenBank/DDBJ databases">
        <authorList>
            <consortium name="Pathogen Informatics"/>
        </authorList>
    </citation>
    <scope>NUCLEOTIDE SEQUENCE [LARGE SCALE GENOMIC DNA]</scope>
</reference>
<comment type="subcellular location">
    <subcellularLocation>
        <location evidence="2">Nucleus membrane</location>
        <topology evidence="2">Peripheral membrane protein</topology>
        <orientation evidence="2">Nucleoplasmic side</orientation>
    </subcellularLocation>
    <subcellularLocation>
        <location evidence="1">Nucleus</location>
        <location evidence="1">Nuclear pore complex</location>
    </subcellularLocation>
</comment>
<dbReference type="Pfam" id="PF13634">
    <property type="entry name" value="Nucleoporin_FG"/>
    <property type="match status" value="2"/>
</dbReference>
<keyword evidence="9" id="KW-0811">Translocation</keyword>
<feature type="compositionally biased region" description="Polar residues" evidence="12">
    <location>
        <begin position="621"/>
        <end position="650"/>
    </location>
</feature>
<keyword evidence="11" id="KW-0539">Nucleus</keyword>
<dbReference type="InterPro" id="IPR021967">
    <property type="entry name" value="Nup98_C"/>
</dbReference>
<protein>
    <recommendedName>
        <fullName evidence="4">Nuclear pore complex protein Nup98-Nup96</fullName>
    </recommendedName>
</protein>
<dbReference type="Gene3D" id="1.25.40.690">
    <property type="match status" value="1"/>
</dbReference>
<name>A0A3P7EST8_WUCBA</name>
<evidence type="ECO:0000256" key="9">
    <source>
        <dbReference type="ARBA" id="ARBA00023010"/>
    </source>
</evidence>
<dbReference type="GO" id="GO:0000973">
    <property type="term" value="P:post-transcriptional tethering of RNA polymerase II gene DNA at nuclear periphery"/>
    <property type="evidence" value="ECO:0007669"/>
    <property type="project" value="TreeGrafter"/>
</dbReference>
<keyword evidence="10" id="KW-0906">Nuclear pore complex</keyword>
<evidence type="ECO:0000259" key="13">
    <source>
        <dbReference type="PROSITE" id="PS51434"/>
    </source>
</evidence>
<evidence type="ECO:0000256" key="1">
    <source>
        <dbReference type="ARBA" id="ARBA00004567"/>
    </source>
</evidence>
<evidence type="ECO:0000256" key="8">
    <source>
        <dbReference type="ARBA" id="ARBA00022927"/>
    </source>
</evidence>
<dbReference type="Pfam" id="PF21240">
    <property type="entry name" value="Nup98_GLEBS"/>
    <property type="match status" value="1"/>
</dbReference>
<dbReference type="GO" id="GO:0017056">
    <property type="term" value="F:structural constituent of nuclear pore"/>
    <property type="evidence" value="ECO:0007669"/>
    <property type="project" value="InterPro"/>
</dbReference>
<keyword evidence="7" id="KW-0509">mRNA transport</keyword>
<dbReference type="Gene3D" id="1.10.10.2360">
    <property type="match status" value="1"/>
</dbReference>
<dbReference type="GO" id="GO:0044614">
    <property type="term" value="C:nuclear pore cytoplasmic filaments"/>
    <property type="evidence" value="ECO:0007669"/>
    <property type="project" value="TreeGrafter"/>
</dbReference>
<dbReference type="GO" id="GO:0034398">
    <property type="term" value="P:telomere tethering at nuclear periphery"/>
    <property type="evidence" value="ECO:0007669"/>
    <property type="project" value="TreeGrafter"/>
</dbReference>
<dbReference type="GO" id="GO:0008139">
    <property type="term" value="F:nuclear localization sequence binding"/>
    <property type="evidence" value="ECO:0007669"/>
    <property type="project" value="TreeGrafter"/>
</dbReference>
<dbReference type="OrthoDB" id="3797628at2759"/>
<dbReference type="FunCoup" id="A0A3P7EST8">
    <property type="interactions" value="2300"/>
</dbReference>
<dbReference type="GO" id="GO:0051028">
    <property type="term" value="P:mRNA transport"/>
    <property type="evidence" value="ECO:0007669"/>
    <property type="project" value="UniProtKB-KW"/>
</dbReference>
<evidence type="ECO:0000313" key="14">
    <source>
        <dbReference type="EMBL" id="VDM19427.1"/>
    </source>
</evidence>
<dbReference type="PANTHER" id="PTHR23198:SF6">
    <property type="entry name" value="NUCLEAR PORE COMPLEX PROTEIN NUP98-NUP96"/>
    <property type="match status" value="1"/>
</dbReference>
<sequence>MSLLQAHRICNHLNWREEVHFGTLSRFHIYVKILVEVWDVEELYLGGSHVLLMLKVCVALVSLITLIVDHLHCAVFVHSEMFGKSPFGSSNTSAFGAGSSLFGSSTNRQTTGFGTQTTTQSTGLFGQKSIFGSPGQSTSLFGSAQPASSASTSIFGQSKPLFGASSTTQSTSFGSTTSLFGSAQSTQQTGGVFGSGFGTSNISGTTLKFEPPTSTDTMLRNGTNQTISTKHMCITAMKQYENKSLEELRCEDYLANRKGPQSGGLVFGQTSQPSSSLFGSSTTTTQSSIFGQSKPLFGSSSTGFGATTTTSSLLFGTPTTATSIFGNKPATGGLFGSSSTASPFGQTQTSTGLFGTKPSTGFGTQSSSLFSGPAFSTATSSSNPFTFGNSTWFQQPSVSTTSTSLFGAKPSTSGFGAFGASTSTASPFGTQSTGGLFGSKPTTGGLFGSNTGGLFGQAAPSSTPSLFGSSATKPTNSLFGSAATQPVFGSAYQVAGGSVSSAVPIVLGADFNQWQIEKAVIEAQLASSPYGDNPLLKLLTTESQEKSNIPNPVSIERQIRFLASKKEAGAVTTTTPSGPLALGSIPAAASRIKPAAKSRDSIGDFTYHSMFLPPGLRGTNRRNTSLSHDSTANRSCGTNGSSSSVDPSSFLGMNTSQSLKSKYNSNVKRLDLSVLHKYVQENRRNSTNSVTLPPPAALISGDNEVTDNARVGTVSKIDTAITAELTTTGQKIGVSFMLPPSESLSTNKTAVEEGRPTANSHSSLQRPAEFLSPLTYSEDESISNSLNMTNKSIASASSENVSARSVHPAGIVLTRRDYECEPSLEELAEMALKNNGICHIESGFTVRRLAFGSVFWPGPFDLHNVNLDKVVHFRQHEVIVYPDDNCKPPVGLELNRFAEVSLDRVWPRDKKTKEYIADPLRLEELGYRAKLERASSKMGAKFKDYRPETGTWVFTVPHFTKYGLTDDDDDDVLDEVQLKMAFKASRIQNAVQRSKLPKLKVAHEHDIANSVVPSGSTTDRSQDCHEGLKQTDSMLFVRGLGGINGYGKSFPEQNAHTHVVHHSIQPNIMSETEHKMELCDNKAVLDDLVSDSTLIDAEGHDEDMYQTQKFLIDPVNEIKNYFKEGEQVVMRIAKRTGTFIDGSLMNGRCGRVSWNHGRVHWMSDLPNSVSVRCLKFQCIDQVPTEYIIDLFQKISLMSKVVNNEETENLVLQNVSQRKPDGEFPDLISSSLTASRFNGMTHDSNVFELCDALFGSQITASTSYTKMLNRREEVAKWLQKYLATVEQRGKPPPSGFAKILHLMLIGELEAAVEEAIDSNYPHLACGLSVFKYTDRTAYKNQHCFLFSIEHWKETKECKFIDENLLKIYLLMAGEMQAEINGKMFFVNDGLDGLKALCTFVSYFDPFDASLKYVLHAFENDLKAREVEHTLKCNIFFKLIQLACDPSQSMEAVLEPGSTALHPMDYHLCWYLWFILRILKFEHPSESVEHVLHIRYAEQLCQMQLYHLAAVVLMHISDLQSRNDSLIELCNRIADKADEETYMKLSTVAHLPDSIIARSRYMRAKLEGNEVKMCLYALQGGMLDEAHSVFFEKVAPNMIISDNYECLGELGGLFEEMSDQIAAWGPGGQIFTDFHHIKKRLKEIGDDEEIKEIMELAHSLELRLVAMPVTSPIQRLAATVMSKYVFKLIYGYEGTETENLPLTYEDKLEIASDLEILPDFSMDYTASPVSIVSCSNSGQ</sequence>
<keyword evidence="6" id="KW-0068">Autocatalytic cleavage</keyword>
<dbReference type="PANTHER" id="PTHR23198">
    <property type="entry name" value="NUCLEOPORIN"/>
    <property type="match status" value="1"/>
</dbReference>
<dbReference type="EMBL" id="UYWW01012186">
    <property type="protein sequence ID" value="VDM19427.1"/>
    <property type="molecule type" value="Genomic_DNA"/>
</dbReference>
<dbReference type="GO" id="GO:0031965">
    <property type="term" value="C:nuclear membrane"/>
    <property type="evidence" value="ECO:0007669"/>
    <property type="project" value="UniProtKB-SubCell"/>
</dbReference>
<proteinExistence type="inferred from homology"/>
<feature type="domain" description="Peptidase S59" evidence="13">
    <location>
        <begin position="815"/>
        <end position="959"/>
    </location>
</feature>
<dbReference type="GO" id="GO:0006405">
    <property type="term" value="P:RNA export from nucleus"/>
    <property type="evidence" value="ECO:0007669"/>
    <property type="project" value="TreeGrafter"/>
</dbReference>
<dbReference type="InterPro" id="IPR007230">
    <property type="entry name" value="Nup98_auto-Pept-S59_dom"/>
</dbReference>
<dbReference type="OMA" id="HFRQHEV"/>
<dbReference type="InterPro" id="IPR036903">
    <property type="entry name" value="Nup98_auto-Pept-S59_dom_sf"/>
</dbReference>
<dbReference type="Proteomes" id="UP000270924">
    <property type="component" value="Unassembled WGS sequence"/>
</dbReference>
<dbReference type="Gene3D" id="3.30.1610.10">
    <property type="entry name" value="Peptidase S59, nucleoporin"/>
    <property type="match status" value="1"/>
</dbReference>
<evidence type="ECO:0000256" key="5">
    <source>
        <dbReference type="ARBA" id="ARBA00022448"/>
    </source>
</evidence>
<organism evidence="14 15">
    <name type="scientific">Wuchereria bancrofti</name>
    <dbReference type="NCBI Taxonomy" id="6293"/>
    <lineage>
        <taxon>Eukaryota</taxon>
        <taxon>Metazoa</taxon>
        <taxon>Ecdysozoa</taxon>
        <taxon>Nematoda</taxon>
        <taxon>Chromadorea</taxon>
        <taxon>Rhabditida</taxon>
        <taxon>Spirurina</taxon>
        <taxon>Spiruromorpha</taxon>
        <taxon>Filarioidea</taxon>
        <taxon>Onchocercidae</taxon>
        <taxon>Wuchereria</taxon>
    </lineage>
</organism>
<dbReference type="InParanoid" id="A0A3P7EST8"/>
<dbReference type="InterPro" id="IPR037665">
    <property type="entry name" value="Nucleoporin_S59-like"/>
</dbReference>
<evidence type="ECO:0000313" key="15">
    <source>
        <dbReference type="Proteomes" id="UP000270924"/>
    </source>
</evidence>
<dbReference type="Pfam" id="PF12110">
    <property type="entry name" value="Nup96"/>
    <property type="match status" value="1"/>
</dbReference>
<dbReference type="InterPro" id="IPR025574">
    <property type="entry name" value="Nucleoporin_FG_rpt"/>
</dbReference>
<gene>
    <name evidence="14" type="ORF">WBA_LOCUS10551</name>
</gene>